<dbReference type="InterPro" id="IPR018337">
    <property type="entry name" value="Cell_wall/Cho-bd_repeat"/>
</dbReference>
<dbReference type="EMBL" id="CABHNA010000065">
    <property type="protein sequence ID" value="VUX13854.1"/>
    <property type="molecule type" value="Genomic_DNA"/>
</dbReference>
<feature type="signal peptide" evidence="5">
    <location>
        <begin position="1"/>
        <end position="28"/>
    </location>
</feature>
<reference evidence="7 8" key="1">
    <citation type="submission" date="2019-07" db="EMBL/GenBank/DDBJ databases">
        <authorList>
            <person name="Hibberd C M."/>
            <person name="Gehrig L. J."/>
            <person name="Chang H.-W."/>
            <person name="Venkatesh S."/>
        </authorList>
    </citation>
    <scope>NUCLEOTIDE SEQUENCE [LARGE SCALE GENOMIC DNA]</scope>
    <source>
        <strain evidence="7">Ruminococcus_torques_SSTS_Bg7063</strain>
    </source>
</reference>
<evidence type="ECO:0000259" key="6">
    <source>
        <dbReference type="SMART" id="SM00646"/>
    </source>
</evidence>
<gene>
    <name evidence="7" type="primary">toxA</name>
    <name evidence="7" type="ORF">RTSSTS7063_01930</name>
</gene>
<dbReference type="Pfam" id="PF01520">
    <property type="entry name" value="Amidase_3"/>
    <property type="match status" value="1"/>
</dbReference>
<organism evidence="7 8">
    <name type="scientific">[Ruminococcus] torques</name>
    <dbReference type="NCBI Taxonomy" id="33039"/>
    <lineage>
        <taxon>Bacteria</taxon>
        <taxon>Bacillati</taxon>
        <taxon>Bacillota</taxon>
        <taxon>Clostridia</taxon>
        <taxon>Lachnospirales</taxon>
        <taxon>Lachnospiraceae</taxon>
        <taxon>Mediterraneibacter</taxon>
    </lineage>
</organism>
<evidence type="ECO:0000256" key="4">
    <source>
        <dbReference type="SAM" id="MobiDB-lite"/>
    </source>
</evidence>
<feature type="compositionally biased region" description="Low complexity" evidence="4">
    <location>
        <begin position="77"/>
        <end position="89"/>
    </location>
</feature>
<evidence type="ECO:0000256" key="3">
    <source>
        <dbReference type="PROSITE-ProRule" id="PRU00591"/>
    </source>
</evidence>
<dbReference type="GO" id="GO:0008745">
    <property type="term" value="F:N-acetylmuramoyl-L-alanine amidase activity"/>
    <property type="evidence" value="ECO:0007669"/>
    <property type="project" value="InterPro"/>
</dbReference>
<feature type="domain" description="MurNAc-LAA" evidence="6">
    <location>
        <begin position="331"/>
        <end position="465"/>
    </location>
</feature>
<accession>A0A564U2X1</accession>
<feature type="chain" id="PRO_5022137024" evidence="5">
    <location>
        <begin position="29"/>
        <end position="966"/>
    </location>
</feature>
<evidence type="ECO:0000256" key="2">
    <source>
        <dbReference type="ARBA" id="ARBA00022801"/>
    </source>
</evidence>
<evidence type="ECO:0000313" key="8">
    <source>
        <dbReference type="Proteomes" id="UP000363661"/>
    </source>
</evidence>
<dbReference type="SUPFAM" id="SSF53187">
    <property type="entry name" value="Zn-dependent exopeptidases"/>
    <property type="match status" value="1"/>
</dbReference>
<keyword evidence="1" id="KW-0677">Repeat</keyword>
<dbReference type="Gene3D" id="3.40.630.40">
    <property type="entry name" value="Zn-dependent exopeptidases"/>
    <property type="match status" value="1"/>
</dbReference>
<dbReference type="PANTHER" id="PTHR30404">
    <property type="entry name" value="N-ACETYLMURAMOYL-L-ALANINE AMIDASE"/>
    <property type="match status" value="1"/>
</dbReference>
<dbReference type="Proteomes" id="UP000363661">
    <property type="component" value="Unassembled WGS sequence"/>
</dbReference>
<dbReference type="PANTHER" id="PTHR30404:SF0">
    <property type="entry name" value="N-ACETYLMURAMOYL-L-ALANINE AMIDASE AMIC"/>
    <property type="match status" value="1"/>
</dbReference>
<proteinExistence type="predicted"/>
<dbReference type="Pfam" id="PF19127">
    <property type="entry name" value="Choline_bind_3"/>
    <property type="match status" value="2"/>
</dbReference>
<evidence type="ECO:0000256" key="5">
    <source>
        <dbReference type="SAM" id="SignalP"/>
    </source>
</evidence>
<dbReference type="CDD" id="cd02696">
    <property type="entry name" value="MurNAc-LAA"/>
    <property type="match status" value="1"/>
</dbReference>
<dbReference type="GO" id="GO:0004040">
    <property type="term" value="F:amidase activity"/>
    <property type="evidence" value="ECO:0007669"/>
    <property type="project" value="InterPro"/>
</dbReference>
<feature type="repeat" description="Cell wall-binding" evidence="3">
    <location>
        <begin position="493"/>
        <end position="512"/>
    </location>
</feature>
<evidence type="ECO:0000313" key="7">
    <source>
        <dbReference type="EMBL" id="VUX13854.1"/>
    </source>
</evidence>
<dbReference type="InterPro" id="IPR050695">
    <property type="entry name" value="N-acetylmuramoyl_amidase_3"/>
</dbReference>
<dbReference type="Pfam" id="PF01473">
    <property type="entry name" value="Choline_bind_1"/>
    <property type="match status" value="6"/>
</dbReference>
<dbReference type="Pfam" id="PF01832">
    <property type="entry name" value="Glucosaminidase"/>
    <property type="match status" value="1"/>
</dbReference>
<keyword evidence="5" id="KW-0732">Signal</keyword>
<dbReference type="SMART" id="SM00646">
    <property type="entry name" value="Ami_3"/>
    <property type="match status" value="1"/>
</dbReference>
<dbReference type="InterPro" id="IPR002901">
    <property type="entry name" value="MGlyc_endo_b_GlcNAc-like_dom"/>
</dbReference>
<dbReference type="GO" id="GO:0009253">
    <property type="term" value="P:peptidoglycan catabolic process"/>
    <property type="evidence" value="ECO:0007669"/>
    <property type="project" value="InterPro"/>
</dbReference>
<feature type="region of interest" description="Disordered" evidence="4">
    <location>
        <begin position="30"/>
        <end position="93"/>
    </location>
</feature>
<feature type="repeat" description="Cell wall-binding" evidence="3">
    <location>
        <begin position="755"/>
        <end position="774"/>
    </location>
</feature>
<evidence type="ECO:0000256" key="1">
    <source>
        <dbReference type="ARBA" id="ARBA00022737"/>
    </source>
</evidence>
<name>A0A564U2X1_9FIRM</name>
<keyword evidence="8" id="KW-1185">Reference proteome</keyword>
<keyword evidence="2" id="KW-0378">Hydrolase</keyword>
<feature type="repeat" description="Cell wall-binding" evidence="3">
    <location>
        <begin position="623"/>
        <end position="642"/>
    </location>
</feature>
<dbReference type="PROSITE" id="PS51170">
    <property type="entry name" value="CW"/>
    <property type="match status" value="4"/>
</dbReference>
<protein>
    <submittedName>
        <fullName evidence="7">Toxin A</fullName>
    </submittedName>
</protein>
<sequence>MKSLWKKYTSLFLLVTLLFTSLPIQVKAEESENPLNSEVNEEIEKQTNQEDTLIENSEEESENNIEEQNTIEESESVEQQSENESSSSNGEEEQRLNYIYIEKPYLQTPETQNVAVSWGDGTEEIDTMTANVNGPFGEEIWTATKKSEEIYLFEKAYNEQAKGIYQMESLNLTIHGEVHTYKLSELGIEAQFGVDEEYEGIEELKPVGKEEDTNVAEIATYSIDESGDVVEQESIGDAIEQAAQDTPAVLSNEENARASSKIVVALDPGHDSKHVGASANNVREEVLTLKIAQYCKAELEKYSGVSVYMTRTTAACPYPGGSSSYDISKRVEAAANAGADIYVSIHLNSATSTSANGAEVIYPNSSWKPQVGADGKKMAELIEKELVGIGLNERSIYSKNTTVGGTYPDGSVSDYYTVQISAKEHGIPGIIVEHAFVTNKSDVNNYLNNEAGLKKLGVADATGIAKYYGLTKGGNWEQDSKGRRYKSGSGYLKNTWYQIDGSWYRFGEDGYMKTGFQKINGYTYYLGTSSDGAMKTGWQKIDNAWYYFGDVNDGVMRTGWQYMGSSWYYFGDVNDGVMKTGWCKVATTWYYFGSVNDGIMKMGWQYIGSGWYYFGSSNQGGMRTGWQQLGSNWYYFGDSNGGAMRSGLTKAGKYWYYLGEAGSGSMLTGWQMIKDKKYYFGPANDGVMRTGWQQFGSNWYYFGDADDGSMKTGWCQIASTWYYFGNSNDGVMKTGWQYIGSDWYYFGNANEGGMRTGWQEIAGVWYYFRSGGAYDASMGHTPKNTNVPEGTYLIEGKTEVTVNQMVNYFKQSKKTYPKDALGKGGASTIEQFCQIYYEEAEKENIKAEVAFAQSMKETGWLQFGGSVKIEQYNFAGLGSTTVGVTGETFHNVREGVRAQIQHLKAYGSTQPLNQKCVDTRFKYVTRGNSIYVEWLGIPNNPYGKGWAADGGYGVGIVKMIKNMKKM</sequence>
<feature type="repeat" description="Cell wall-binding" evidence="3">
    <location>
        <begin position="535"/>
        <end position="554"/>
    </location>
</feature>
<dbReference type="GO" id="GO:0030288">
    <property type="term" value="C:outer membrane-bounded periplasmic space"/>
    <property type="evidence" value="ECO:0007669"/>
    <property type="project" value="TreeGrafter"/>
</dbReference>
<dbReference type="Gene3D" id="2.10.270.20">
    <property type="match status" value="1"/>
</dbReference>
<feature type="compositionally biased region" description="Acidic residues" evidence="4">
    <location>
        <begin position="52"/>
        <end position="76"/>
    </location>
</feature>
<dbReference type="SUPFAM" id="SSF69360">
    <property type="entry name" value="Cell wall binding repeat"/>
    <property type="match status" value="2"/>
</dbReference>
<dbReference type="Gene3D" id="2.10.270.10">
    <property type="entry name" value="Cholin Binding"/>
    <property type="match status" value="4"/>
</dbReference>
<dbReference type="AlphaFoldDB" id="A0A564U2X1"/>
<dbReference type="InterPro" id="IPR002508">
    <property type="entry name" value="MurNAc-LAA_cat"/>
</dbReference>
<dbReference type="Gene3D" id="1.10.530.10">
    <property type="match status" value="1"/>
</dbReference>